<evidence type="ECO:0000256" key="4">
    <source>
        <dbReference type="ARBA" id="ARBA00012835"/>
    </source>
</evidence>
<dbReference type="EMBL" id="UOEY01000110">
    <property type="protein sequence ID" value="VAW40751.1"/>
    <property type="molecule type" value="Genomic_DNA"/>
</dbReference>
<keyword evidence="5" id="KW-0963">Cytoplasm</keyword>
<dbReference type="NCBIfam" id="TIGR00464">
    <property type="entry name" value="gltX_bact"/>
    <property type="match status" value="1"/>
</dbReference>
<dbReference type="GO" id="GO:0000049">
    <property type="term" value="F:tRNA binding"/>
    <property type="evidence" value="ECO:0007669"/>
    <property type="project" value="InterPro"/>
</dbReference>
<dbReference type="GO" id="GO:0008270">
    <property type="term" value="F:zinc ion binding"/>
    <property type="evidence" value="ECO:0007669"/>
    <property type="project" value="InterPro"/>
</dbReference>
<dbReference type="Pfam" id="PF00749">
    <property type="entry name" value="tRNA-synt_1c"/>
    <property type="match status" value="1"/>
</dbReference>
<keyword evidence="8" id="KW-0067">ATP-binding</keyword>
<protein>
    <recommendedName>
        <fullName evidence="4">glutamate--tRNA ligase</fullName>
        <ecNumber evidence="4">6.1.1.17</ecNumber>
    </recommendedName>
    <alternativeName>
        <fullName evidence="11">Glutamyl-tRNA synthetase</fullName>
    </alternativeName>
</protein>
<feature type="domain" description="Aminoacyl-tRNA synthetase class I anticodon-binding" evidence="13">
    <location>
        <begin position="358"/>
        <end position="486"/>
    </location>
</feature>
<evidence type="ECO:0000256" key="5">
    <source>
        <dbReference type="ARBA" id="ARBA00022490"/>
    </source>
</evidence>
<dbReference type="InterPro" id="IPR000924">
    <property type="entry name" value="Glu/Gln-tRNA-synth"/>
</dbReference>
<accession>A0A3B0VD01</accession>
<keyword evidence="6 14" id="KW-0436">Ligase</keyword>
<dbReference type="PROSITE" id="PS00178">
    <property type="entry name" value="AA_TRNA_LIGASE_I"/>
    <property type="match status" value="1"/>
</dbReference>
<dbReference type="FunFam" id="3.40.50.620:FF:000007">
    <property type="entry name" value="Glutamate--tRNA ligase"/>
    <property type="match status" value="1"/>
</dbReference>
<dbReference type="InterPro" id="IPR014729">
    <property type="entry name" value="Rossmann-like_a/b/a_fold"/>
</dbReference>
<dbReference type="Pfam" id="PF19269">
    <property type="entry name" value="Anticodon_2"/>
    <property type="match status" value="1"/>
</dbReference>
<comment type="subcellular location">
    <subcellularLocation>
        <location evidence="1">Cytoplasm</location>
    </subcellularLocation>
</comment>
<evidence type="ECO:0000256" key="1">
    <source>
        <dbReference type="ARBA" id="ARBA00004496"/>
    </source>
</evidence>
<dbReference type="AlphaFoldDB" id="A0A3B0VD01"/>
<proteinExistence type="inferred from homology"/>
<dbReference type="InterPro" id="IPR020751">
    <property type="entry name" value="aa-tRNA-synth_I_codon-bd_sub2"/>
</dbReference>
<dbReference type="CDD" id="cd00808">
    <property type="entry name" value="GluRS_core"/>
    <property type="match status" value="1"/>
</dbReference>
<evidence type="ECO:0000256" key="8">
    <source>
        <dbReference type="ARBA" id="ARBA00022840"/>
    </source>
</evidence>
<evidence type="ECO:0000256" key="10">
    <source>
        <dbReference type="ARBA" id="ARBA00023146"/>
    </source>
</evidence>
<dbReference type="SUPFAM" id="SSF48163">
    <property type="entry name" value="An anticodon-binding domain of class I aminoacyl-tRNA synthetases"/>
    <property type="match status" value="1"/>
</dbReference>
<dbReference type="InterPro" id="IPR001412">
    <property type="entry name" value="aa-tRNA-synth_I_CS"/>
</dbReference>
<dbReference type="PANTHER" id="PTHR43311:SF2">
    <property type="entry name" value="GLUTAMATE--TRNA LIGASE, MITOCHONDRIAL-RELATED"/>
    <property type="match status" value="1"/>
</dbReference>
<gene>
    <name evidence="14" type="ORF">MNBD_DELTA04-271</name>
</gene>
<dbReference type="SUPFAM" id="SSF52374">
    <property type="entry name" value="Nucleotidylyl transferase"/>
    <property type="match status" value="1"/>
</dbReference>
<comment type="similarity">
    <text evidence="2">Belongs to the class-I aminoacyl-tRNA synthetase family. Glutamate--tRNA ligase type 1 subfamily.</text>
</comment>
<dbReference type="HAMAP" id="MF_00022">
    <property type="entry name" value="Glu_tRNA_synth_type1"/>
    <property type="match status" value="1"/>
</dbReference>
<evidence type="ECO:0000256" key="7">
    <source>
        <dbReference type="ARBA" id="ARBA00022741"/>
    </source>
</evidence>
<keyword evidence="7" id="KW-0547">Nucleotide-binding</keyword>
<evidence type="ECO:0000256" key="3">
    <source>
        <dbReference type="ARBA" id="ARBA00011245"/>
    </source>
</evidence>
<reference evidence="14" key="1">
    <citation type="submission" date="2018-06" db="EMBL/GenBank/DDBJ databases">
        <authorList>
            <person name="Zhirakovskaya E."/>
        </authorList>
    </citation>
    <scope>NUCLEOTIDE SEQUENCE</scope>
</reference>
<keyword evidence="9" id="KW-0648">Protein biosynthesis</keyword>
<name>A0A3B0VD01_9ZZZZ</name>
<dbReference type="PANTHER" id="PTHR43311">
    <property type="entry name" value="GLUTAMATE--TRNA LIGASE"/>
    <property type="match status" value="1"/>
</dbReference>
<dbReference type="InterPro" id="IPR008925">
    <property type="entry name" value="aa_tRNA-synth_I_cd-bd_sf"/>
</dbReference>
<dbReference type="Gene3D" id="1.10.10.350">
    <property type="match status" value="1"/>
</dbReference>
<dbReference type="GO" id="GO:0005829">
    <property type="term" value="C:cytosol"/>
    <property type="evidence" value="ECO:0007669"/>
    <property type="project" value="TreeGrafter"/>
</dbReference>
<dbReference type="EC" id="6.1.1.17" evidence="4"/>
<evidence type="ECO:0000256" key="11">
    <source>
        <dbReference type="ARBA" id="ARBA00030865"/>
    </source>
</evidence>
<dbReference type="InterPro" id="IPR033910">
    <property type="entry name" value="GluRS_core"/>
</dbReference>
<dbReference type="GO" id="GO:0006424">
    <property type="term" value="P:glutamyl-tRNA aminoacylation"/>
    <property type="evidence" value="ECO:0007669"/>
    <property type="project" value="InterPro"/>
</dbReference>
<evidence type="ECO:0000259" key="12">
    <source>
        <dbReference type="Pfam" id="PF00749"/>
    </source>
</evidence>
<dbReference type="PRINTS" id="PR00987">
    <property type="entry name" value="TRNASYNTHGLU"/>
</dbReference>
<dbReference type="InterPro" id="IPR020058">
    <property type="entry name" value="Glu/Gln-tRNA-synth_Ib_cat-dom"/>
</dbReference>
<evidence type="ECO:0000313" key="14">
    <source>
        <dbReference type="EMBL" id="VAW40751.1"/>
    </source>
</evidence>
<evidence type="ECO:0000256" key="9">
    <source>
        <dbReference type="ARBA" id="ARBA00022917"/>
    </source>
</evidence>
<feature type="domain" description="Glutamyl/glutaminyl-tRNA synthetase class Ib catalytic" evidence="12">
    <location>
        <begin position="3"/>
        <end position="311"/>
    </location>
</feature>
<organism evidence="14">
    <name type="scientific">hydrothermal vent metagenome</name>
    <dbReference type="NCBI Taxonomy" id="652676"/>
    <lineage>
        <taxon>unclassified sequences</taxon>
        <taxon>metagenomes</taxon>
        <taxon>ecological metagenomes</taxon>
    </lineage>
</organism>
<evidence type="ECO:0000259" key="13">
    <source>
        <dbReference type="Pfam" id="PF19269"/>
    </source>
</evidence>
<dbReference type="InterPro" id="IPR045462">
    <property type="entry name" value="aa-tRNA-synth_I_cd-bd"/>
</dbReference>
<evidence type="ECO:0000256" key="2">
    <source>
        <dbReference type="ARBA" id="ARBA00007894"/>
    </source>
</evidence>
<comment type="subunit">
    <text evidence="3">Monomer.</text>
</comment>
<sequence length="502" mass="57339">MTEVRVRFPPSPTGYLHIGGARTALMNWLYARKTGGKLILRIEDTDAERSTSESIDGILDGLIWLGLDWDEGPYFQTDFAADHLAAADRLLQSGHAYKCFCTKEELDRKRQALLAAKQDIRYDGTCRELTPEQIAAKEQQGLPFVVRFKVPRQSGTVAYDDRVLGRIERRYDDIEDFVIVRSNGKPLYLLCNVVDDIRDRISHVIRGQDHMSNTSRQVLLYEALGAPVPVFVHMPLTLDLQKRKISKRSHGEIVAVQFYRDHGFIPWALCNFLILLGWNPGTDQEIFSREELIEAFSLERIGKVNSVFNYRKDDPKFFTDPKAISINAHYLHTMPIEELGQLVKQDFQAQGLWDDAYDQDRRDWYLSTLDLIRGRFHTTRDFATMGRAYFADDYTIEQKPLKKNILKHPDLRTWLPMLAKRFAALDPFDRQSAETAARELAAELGIKPGIIINGMRTVLTGQLAGPGMFDILVALGRDRVIDRLKNIDRLYAMSGAGEEETA</sequence>
<dbReference type="InterPro" id="IPR004527">
    <property type="entry name" value="Glu-tRNA-ligase_bac/mito"/>
</dbReference>
<dbReference type="GO" id="GO:0004818">
    <property type="term" value="F:glutamate-tRNA ligase activity"/>
    <property type="evidence" value="ECO:0007669"/>
    <property type="project" value="UniProtKB-EC"/>
</dbReference>
<evidence type="ECO:0000256" key="6">
    <source>
        <dbReference type="ARBA" id="ARBA00022598"/>
    </source>
</evidence>
<keyword evidence="10 14" id="KW-0030">Aminoacyl-tRNA synthetase</keyword>
<dbReference type="Gene3D" id="3.40.50.620">
    <property type="entry name" value="HUPs"/>
    <property type="match status" value="1"/>
</dbReference>
<dbReference type="InterPro" id="IPR049940">
    <property type="entry name" value="GluQ/Sye"/>
</dbReference>
<dbReference type="GO" id="GO:0005524">
    <property type="term" value="F:ATP binding"/>
    <property type="evidence" value="ECO:0007669"/>
    <property type="project" value="UniProtKB-KW"/>
</dbReference>